<gene>
    <name evidence="1" type="ORF">NW768_010667</name>
</gene>
<proteinExistence type="predicted"/>
<evidence type="ECO:0008006" key="3">
    <source>
        <dbReference type="Google" id="ProtNLM"/>
    </source>
</evidence>
<name>A0ABQ8QZV0_FUSEQ</name>
<organism evidence="1 2">
    <name type="scientific">Fusarium equiseti</name>
    <name type="common">Fusarium scirpi</name>
    <dbReference type="NCBI Taxonomy" id="61235"/>
    <lineage>
        <taxon>Eukaryota</taxon>
        <taxon>Fungi</taxon>
        <taxon>Dikarya</taxon>
        <taxon>Ascomycota</taxon>
        <taxon>Pezizomycotina</taxon>
        <taxon>Sordariomycetes</taxon>
        <taxon>Hypocreomycetidae</taxon>
        <taxon>Hypocreales</taxon>
        <taxon>Nectriaceae</taxon>
        <taxon>Fusarium</taxon>
        <taxon>Fusarium incarnatum-equiseti species complex</taxon>
    </lineage>
</organism>
<comment type="caution">
    <text evidence="1">The sequence shown here is derived from an EMBL/GenBank/DDBJ whole genome shotgun (WGS) entry which is preliminary data.</text>
</comment>
<sequence>MSKGKNKAFNYDDHFRLTLQDLKDNKQYLKSKDNCNRAKRVLDRYHEAIASPNMHRKGAEELKRYITDEDWLQYLNQTQSQTRLYKRLTCNGRTRPILHFAG</sequence>
<dbReference type="Proteomes" id="UP001152024">
    <property type="component" value="Unassembled WGS sequence"/>
</dbReference>
<keyword evidence="2" id="KW-1185">Reference proteome</keyword>
<dbReference type="EMBL" id="JAOQBH010000022">
    <property type="protein sequence ID" value="KAJ4118926.1"/>
    <property type="molecule type" value="Genomic_DNA"/>
</dbReference>
<accession>A0ABQ8QZV0</accession>
<protein>
    <recommendedName>
        <fullName evidence="3">Transposase</fullName>
    </recommendedName>
</protein>
<evidence type="ECO:0000313" key="2">
    <source>
        <dbReference type="Proteomes" id="UP001152024"/>
    </source>
</evidence>
<evidence type="ECO:0000313" key="1">
    <source>
        <dbReference type="EMBL" id="KAJ4118926.1"/>
    </source>
</evidence>
<reference evidence="1" key="1">
    <citation type="submission" date="2022-09" db="EMBL/GenBank/DDBJ databases">
        <title>Fusarium specimens isolated from Avocado Roots.</title>
        <authorList>
            <person name="Stajich J."/>
            <person name="Roper C."/>
            <person name="Heimlech-Rivalta G."/>
        </authorList>
    </citation>
    <scope>NUCLEOTIDE SEQUENCE</scope>
    <source>
        <strain evidence="1">CF00095</strain>
    </source>
</reference>